<dbReference type="Pfam" id="PF20700">
    <property type="entry name" value="Mutator"/>
    <property type="match status" value="1"/>
</dbReference>
<proteinExistence type="predicted"/>
<dbReference type="Proteomes" id="UP001233999">
    <property type="component" value="Unassembled WGS sequence"/>
</dbReference>
<protein>
    <recommendedName>
        <fullName evidence="1">Mutator-like transposase domain-containing protein</fullName>
    </recommendedName>
</protein>
<keyword evidence="3" id="KW-1185">Reference proteome</keyword>
<comment type="caution">
    <text evidence="2">The sequence shown here is derived from an EMBL/GenBank/DDBJ whole genome shotgun (WGS) entry which is preliminary data.</text>
</comment>
<sequence>LITSCGHCEKVCNEICTSPRLQSDTSSRPPFEVNRKVVSGFLQIGRGISAIEQFSMVMGLRGMSSSTYSAHVKYLSLEKCENQRRCIETVTHSNATSPYRTKSRFG</sequence>
<evidence type="ECO:0000259" key="1">
    <source>
        <dbReference type="Pfam" id="PF20700"/>
    </source>
</evidence>
<feature type="domain" description="Mutator-like transposase" evidence="1">
    <location>
        <begin position="4"/>
        <end position="76"/>
    </location>
</feature>
<reference evidence="2" key="2">
    <citation type="submission" date="2023-05" db="EMBL/GenBank/DDBJ databases">
        <authorList>
            <person name="Fouks B."/>
        </authorList>
    </citation>
    <scope>NUCLEOTIDE SEQUENCE</scope>
    <source>
        <strain evidence="2">Stay&amp;Tobe</strain>
        <tissue evidence="2">Testes</tissue>
    </source>
</reference>
<evidence type="ECO:0000313" key="3">
    <source>
        <dbReference type="Proteomes" id="UP001233999"/>
    </source>
</evidence>
<gene>
    <name evidence="2" type="ORF">L9F63_017562</name>
</gene>
<name>A0AAD7ZZM9_DIPPU</name>
<organism evidence="2 3">
    <name type="scientific">Diploptera punctata</name>
    <name type="common">Pacific beetle cockroach</name>
    <dbReference type="NCBI Taxonomy" id="6984"/>
    <lineage>
        <taxon>Eukaryota</taxon>
        <taxon>Metazoa</taxon>
        <taxon>Ecdysozoa</taxon>
        <taxon>Arthropoda</taxon>
        <taxon>Hexapoda</taxon>
        <taxon>Insecta</taxon>
        <taxon>Pterygota</taxon>
        <taxon>Neoptera</taxon>
        <taxon>Polyneoptera</taxon>
        <taxon>Dictyoptera</taxon>
        <taxon>Blattodea</taxon>
        <taxon>Blaberoidea</taxon>
        <taxon>Blaberidae</taxon>
        <taxon>Diplopterinae</taxon>
        <taxon>Diploptera</taxon>
    </lineage>
</organism>
<dbReference type="InterPro" id="IPR049012">
    <property type="entry name" value="Mutator_transp_dom"/>
</dbReference>
<dbReference type="AlphaFoldDB" id="A0AAD7ZZM9"/>
<feature type="non-terminal residue" evidence="2">
    <location>
        <position position="1"/>
    </location>
</feature>
<accession>A0AAD7ZZM9</accession>
<reference evidence="2" key="1">
    <citation type="journal article" date="2023" name="IScience">
        <title>Live-bearing cockroach genome reveals convergent evolutionary mechanisms linked to viviparity in insects and beyond.</title>
        <authorList>
            <person name="Fouks B."/>
            <person name="Harrison M.C."/>
            <person name="Mikhailova A.A."/>
            <person name="Marchal E."/>
            <person name="English S."/>
            <person name="Carruthers M."/>
            <person name="Jennings E.C."/>
            <person name="Chiamaka E.L."/>
            <person name="Frigard R.A."/>
            <person name="Pippel M."/>
            <person name="Attardo G.M."/>
            <person name="Benoit J.B."/>
            <person name="Bornberg-Bauer E."/>
            <person name="Tobe S.S."/>
        </authorList>
    </citation>
    <scope>NUCLEOTIDE SEQUENCE</scope>
    <source>
        <strain evidence="2">Stay&amp;Tobe</strain>
    </source>
</reference>
<dbReference type="EMBL" id="JASPKZ010005273">
    <property type="protein sequence ID" value="KAJ9589142.1"/>
    <property type="molecule type" value="Genomic_DNA"/>
</dbReference>
<evidence type="ECO:0000313" key="2">
    <source>
        <dbReference type="EMBL" id="KAJ9589142.1"/>
    </source>
</evidence>